<keyword evidence="2" id="KW-1185">Reference proteome</keyword>
<name>A0ACB7ZXT6_9AGAM</name>
<dbReference type="EMBL" id="MU268077">
    <property type="protein sequence ID" value="KAH7906055.1"/>
    <property type="molecule type" value="Genomic_DNA"/>
</dbReference>
<reference evidence="1" key="1">
    <citation type="journal article" date="2021" name="New Phytol.">
        <title>Evolutionary innovations through gain and loss of genes in the ectomycorrhizal Boletales.</title>
        <authorList>
            <person name="Wu G."/>
            <person name="Miyauchi S."/>
            <person name="Morin E."/>
            <person name="Kuo A."/>
            <person name="Drula E."/>
            <person name="Varga T."/>
            <person name="Kohler A."/>
            <person name="Feng B."/>
            <person name="Cao Y."/>
            <person name="Lipzen A."/>
            <person name="Daum C."/>
            <person name="Hundley H."/>
            <person name="Pangilinan J."/>
            <person name="Johnson J."/>
            <person name="Barry K."/>
            <person name="LaButti K."/>
            <person name="Ng V."/>
            <person name="Ahrendt S."/>
            <person name="Min B."/>
            <person name="Choi I.G."/>
            <person name="Park H."/>
            <person name="Plett J.M."/>
            <person name="Magnuson J."/>
            <person name="Spatafora J.W."/>
            <person name="Nagy L.G."/>
            <person name="Henrissat B."/>
            <person name="Grigoriev I.V."/>
            <person name="Yang Z.L."/>
            <person name="Xu J."/>
            <person name="Martin F.M."/>
        </authorList>
    </citation>
    <scope>NUCLEOTIDE SEQUENCE</scope>
    <source>
        <strain evidence="1">ATCC 28755</strain>
    </source>
</reference>
<accession>A0ACB7ZXT6</accession>
<organism evidence="1 2">
    <name type="scientific">Hygrophoropsis aurantiaca</name>
    <dbReference type="NCBI Taxonomy" id="72124"/>
    <lineage>
        <taxon>Eukaryota</taxon>
        <taxon>Fungi</taxon>
        <taxon>Dikarya</taxon>
        <taxon>Basidiomycota</taxon>
        <taxon>Agaricomycotina</taxon>
        <taxon>Agaricomycetes</taxon>
        <taxon>Agaricomycetidae</taxon>
        <taxon>Boletales</taxon>
        <taxon>Coniophorineae</taxon>
        <taxon>Hygrophoropsidaceae</taxon>
        <taxon>Hygrophoropsis</taxon>
    </lineage>
</organism>
<dbReference type="Proteomes" id="UP000790377">
    <property type="component" value="Unassembled WGS sequence"/>
</dbReference>
<evidence type="ECO:0000313" key="2">
    <source>
        <dbReference type="Proteomes" id="UP000790377"/>
    </source>
</evidence>
<proteinExistence type="predicted"/>
<sequence>MGLFYAYFRNVNDDYSYRYVAVFATREVADEWWRAVSESSNVQFANSVKRLTPHLYTHNPNVYVVYTSLTTAGVATNFLGRVFFTLLPNRDVYTGFVPIPSPEITDHVSGNIFFIRSKANPEEYWYCPPSHSGLVASGTPVYASTTNRTRFRVTRIPGSGSTPANSIIIGTDKVSVELAASADLSVTTRQTPTGVSQVIVGTAGTMIFSDLKRSFRAGTGIIAPCSCGGGPNDTGPCTCGSGTIVRDLFKTNDGEDWELFN</sequence>
<protein>
    <submittedName>
        <fullName evidence="1">Uncharacterized protein</fullName>
    </submittedName>
</protein>
<comment type="caution">
    <text evidence="1">The sequence shown here is derived from an EMBL/GenBank/DDBJ whole genome shotgun (WGS) entry which is preliminary data.</text>
</comment>
<gene>
    <name evidence="1" type="ORF">BJ138DRAFT_1117914</name>
</gene>
<evidence type="ECO:0000313" key="1">
    <source>
        <dbReference type="EMBL" id="KAH7906055.1"/>
    </source>
</evidence>